<proteinExistence type="predicted"/>
<name>A0AAX6H5F1_IRIPA</name>
<evidence type="ECO:0000256" key="3">
    <source>
        <dbReference type="ARBA" id="ARBA00022695"/>
    </source>
</evidence>
<accession>A0AAX6H5F1</accession>
<organism evidence="5 6">
    <name type="scientific">Iris pallida</name>
    <name type="common">Sweet iris</name>
    <dbReference type="NCBI Taxonomy" id="29817"/>
    <lineage>
        <taxon>Eukaryota</taxon>
        <taxon>Viridiplantae</taxon>
        <taxon>Streptophyta</taxon>
        <taxon>Embryophyta</taxon>
        <taxon>Tracheophyta</taxon>
        <taxon>Spermatophyta</taxon>
        <taxon>Magnoliopsida</taxon>
        <taxon>Liliopsida</taxon>
        <taxon>Asparagales</taxon>
        <taxon>Iridaceae</taxon>
        <taxon>Iridoideae</taxon>
        <taxon>Irideae</taxon>
        <taxon>Iris</taxon>
    </lineage>
</organism>
<protein>
    <submittedName>
        <fullName evidence="5">RNA polymerase beta'' chain (Plastid)</fullName>
    </submittedName>
</protein>
<dbReference type="GO" id="GO:0000428">
    <property type="term" value="C:DNA-directed RNA polymerase complex"/>
    <property type="evidence" value="ECO:0007669"/>
    <property type="project" value="UniProtKB-KW"/>
</dbReference>
<dbReference type="EMBL" id="JANAVB010012598">
    <property type="protein sequence ID" value="KAJ6836032.1"/>
    <property type="molecule type" value="Genomic_DNA"/>
</dbReference>
<dbReference type="InterPro" id="IPR050254">
    <property type="entry name" value="RNA_pol_beta''_euk"/>
</dbReference>
<dbReference type="Proteomes" id="UP001140949">
    <property type="component" value="Unassembled WGS sequence"/>
</dbReference>
<comment type="caution">
    <text evidence="5">The sequence shown here is derived from an EMBL/GenBank/DDBJ whole genome shotgun (WGS) entry which is preliminary data.</text>
</comment>
<sequence>MHWSTDIYHAPECTYGNVHLLPKISHLWILAERPYRYSIVSFLLHKDQDQMNVHSFSVEERHISDPSITNDRVKHKLLDTSDKKDRKILDYSRLDGIKSKGHWNFIYPSVLRENSDFLSKRRRNQFCIPLWYDQEQEK</sequence>
<dbReference type="PANTHER" id="PTHR34995:SF1">
    <property type="entry name" value="DNA-DIRECTED RNA POLYMERASE SUBUNIT BETA"/>
    <property type="match status" value="1"/>
</dbReference>
<keyword evidence="1" id="KW-0240">DNA-directed RNA polymerase</keyword>
<evidence type="ECO:0000313" key="5">
    <source>
        <dbReference type="EMBL" id="KAJ6836032.1"/>
    </source>
</evidence>
<reference evidence="5" key="2">
    <citation type="submission" date="2023-04" db="EMBL/GenBank/DDBJ databases">
        <authorList>
            <person name="Bruccoleri R.E."/>
            <person name="Oakeley E.J."/>
            <person name="Faust A.-M."/>
            <person name="Dessus-Babus S."/>
            <person name="Altorfer M."/>
            <person name="Burckhardt D."/>
            <person name="Oertli M."/>
            <person name="Naumann U."/>
            <person name="Petersen F."/>
            <person name="Wong J."/>
        </authorList>
    </citation>
    <scope>NUCLEOTIDE SEQUENCE</scope>
    <source>
        <strain evidence="5">GSM-AAB239-AS_SAM_17_03QT</strain>
        <tissue evidence="5">Leaf</tissue>
    </source>
</reference>
<keyword evidence="2" id="KW-0808">Transferase</keyword>
<gene>
    <name evidence="5" type="ORF">M6B38_328830</name>
</gene>
<keyword evidence="6" id="KW-1185">Reference proteome</keyword>
<reference evidence="5" key="1">
    <citation type="journal article" date="2023" name="GigaByte">
        <title>Genome assembly of the bearded iris, Iris pallida Lam.</title>
        <authorList>
            <person name="Bruccoleri R.E."/>
            <person name="Oakeley E.J."/>
            <person name="Faust A.M.E."/>
            <person name="Altorfer M."/>
            <person name="Dessus-Babus S."/>
            <person name="Burckhardt D."/>
            <person name="Oertli M."/>
            <person name="Naumann U."/>
            <person name="Petersen F."/>
            <person name="Wong J."/>
        </authorList>
    </citation>
    <scope>NUCLEOTIDE SEQUENCE</scope>
    <source>
        <strain evidence="5">GSM-AAB239-AS_SAM_17_03QT</strain>
    </source>
</reference>
<dbReference type="PANTHER" id="PTHR34995">
    <property type="entry name" value="DNA-DIRECTED RNA POLYMERASE SUBUNIT BETA"/>
    <property type="match status" value="1"/>
</dbReference>
<evidence type="ECO:0000256" key="2">
    <source>
        <dbReference type="ARBA" id="ARBA00022679"/>
    </source>
</evidence>
<keyword evidence="4" id="KW-0804">Transcription</keyword>
<dbReference type="AlphaFoldDB" id="A0AAX6H5F1"/>
<keyword evidence="3" id="KW-0548">Nucleotidyltransferase</keyword>
<dbReference type="GO" id="GO:0016779">
    <property type="term" value="F:nucleotidyltransferase activity"/>
    <property type="evidence" value="ECO:0007669"/>
    <property type="project" value="UniProtKB-KW"/>
</dbReference>
<evidence type="ECO:0000256" key="1">
    <source>
        <dbReference type="ARBA" id="ARBA00022478"/>
    </source>
</evidence>
<evidence type="ECO:0000256" key="4">
    <source>
        <dbReference type="ARBA" id="ARBA00023163"/>
    </source>
</evidence>
<evidence type="ECO:0000313" key="6">
    <source>
        <dbReference type="Proteomes" id="UP001140949"/>
    </source>
</evidence>